<organism evidence="1 2">
    <name type="scientific">Lepraria finkii</name>
    <dbReference type="NCBI Taxonomy" id="1340010"/>
    <lineage>
        <taxon>Eukaryota</taxon>
        <taxon>Fungi</taxon>
        <taxon>Dikarya</taxon>
        <taxon>Ascomycota</taxon>
        <taxon>Pezizomycotina</taxon>
        <taxon>Lecanoromycetes</taxon>
        <taxon>OSLEUM clade</taxon>
        <taxon>Lecanoromycetidae</taxon>
        <taxon>Lecanorales</taxon>
        <taxon>Lecanorineae</taxon>
        <taxon>Stereocaulaceae</taxon>
        <taxon>Lepraria</taxon>
    </lineage>
</organism>
<evidence type="ECO:0000313" key="2">
    <source>
        <dbReference type="Proteomes" id="UP001590951"/>
    </source>
</evidence>
<gene>
    <name evidence="1" type="ORF">ABVK25_010846</name>
</gene>
<name>A0ABR4ATL7_9LECA</name>
<comment type="caution">
    <text evidence="1">The sequence shown here is derived from an EMBL/GenBank/DDBJ whole genome shotgun (WGS) entry which is preliminary data.</text>
</comment>
<accession>A0ABR4ATL7</accession>
<proteinExistence type="predicted"/>
<protein>
    <submittedName>
        <fullName evidence="1">Uncharacterized protein</fullName>
    </submittedName>
</protein>
<dbReference type="EMBL" id="JBHFEH010000076">
    <property type="protein sequence ID" value="KAL2048894.1"/>
    <property type="molecule type" value="Genomic_DNA"/>
</dbReference>
<evidence type="ECO:0000313" key="1">
    <source>
        <dbReference type="EMBL" id="KAL2048894.1"/>
    </source>
</evidence>
<reference evidence="1 2" key="1">
    <citation type="submission" date="2024-09" db="EMBL/GenBank/DDBJ databases">
        <title>Rethinking Asexuality: The Enigmatic Case of Functional Sexual Genes in Lepraria (Stereocaulaceae).</title>
        <authorList>
            <person name="Doellman M."/>
            <person name="Sun Y."/>
            <person name="Barcenas-Pena A."/>
            <person name="Lumbsch H.T."/>
            <person name="Grewe F."/>
        </authorList>
    </citation>
    <scope>NUCLEOTIDE SEQUENCE [LARGE SCALE GENOMIC DNA]</scope>
    <source>
        <strain evidence="1 2">Grewe 0041</strain>
    </source>
</reference>
<sequence length="108" mass="12006">MRVTGNIIRKSGELDGQAAEANAFFEELDCFGRRVALLSKGNGGNVASNFRSDGGQEDMEMIDGVKAEVIEAEEHRNSFEVDDLRYCKEMAYRLGSRHRKAQFSNSGI</sequence>
<keyword evidence="2" id="KW-1185">Reference proteome</keyword>
<dbReference type="Proteomes" id="UP001590951">
    <property type="component" value="Unassembled WGS sequence"/>
</dbReference>